<reference evidence="1" key="1">
    <citation type="journal article" date="2015" name="Nature">
        <title>Complex archaea that bridge the gap between prokaryotes and eukaryotes.</title>
        <authorList>
            <person name="Spang A."/>
            <person name="Saw J.H."/>
            <person name="Jorgensen S.L."/>
            <person name="Zaremba-Niedzwiedzka K."/>
            <person name="Martijn J."/>
            <person name="Lind A.E."/>
            <person name="van Eijk R."/>
            <person name="Schleper C."/>
            <person name="Guy L."/>
            <person name="Ettema T.J."/>
        </authorList>
    </citation>
    <scope>NUCLEOTIDE SEQUENCE</scope>
</reference>
<organism evidence="1">
    <name type="scientific">marine sediment metagenome</name>
    <dbReference type="NCBI Taxonomy" id="412755"/>
    <lineage>
        <taxon>unclassified sequences</taxon>
        <taxon>metagenomes</taxon>
        <taxon>ecological metagenomes</taxon>
    </lineage>
</organism>
<proteinExistence type="predicted"/>
<name>A0A0F9L2H5_9ZZZZ</name>
<evidence type="ECO:0000313" key="1">
    <source>
        <dbReference type="EMBL" id="KKM21950.1"/>
    </source>
</evidence>
<accession>A0A0F9L2H5</accession>
<protein>
    <submittedName>
        <fullName evidence="1">Uncharacterized protein</fullName>
    </submittedName>
</protein>
<comment type="caution">
    <text evidence="1">The sequence shown here is derived from an EMBL/GenBank/DDBJ whole genome shotgun (WGS) entry which is preliminary data.</text>
</comment>
<dbReference type="EMBL" id="LAZR01013438">
    <property type="protein sequence ID" value="KKM21950.1"/>
    <property type="molecule type" value="Genomic_DNA"/>
</dbReference>
<gene>
    <name evidence="1" type="ORF">LCGC14_1630240</name>
</gene>
<sequence length="129" mass="14559">MVAGKYDKPIVITGKAAVLWLMPDREIVHIQHLRQLFKLFCGMVPAPGDATWIYSEFDTESWAAPGGDFESTESSMIMISGNGKVKWGGSGLVEDIGSNLRLDRYNLYLCCQYTDTHWNVNKRTDNRIV</sequence>
<dbReference type="AlphaFoldDB" id="A0A0F9L2H5"/>